<evidence type="ECO:0000313" key="3">
    <source>
        <dbReference type="EMBL" id="KKL64640.1"/>
    </source>
</evidence>
<comment type="caution">
    <text evidence="3">The sequence shown here is derived from an EMBL/GenBank/DDBJ whole genome shotgun (WGS) entry which is preliminary data.</text>
</comment>
<dbReference type="EMBL" id="LAZR01027781">
    <property type="protein sequence ID" value="KKL64640.1"/>
    <property type="molecule type" value="Genomic_DNA"/>
</dbReference>
<feature type="compositionally biased region" description="Basic residues" evidence="1">
    <location>
        <begin position="31"/>
        <end position="52"/>
    </location>
</feature>
<dbReference type="AlphaFoldDB" id="A0A0F9G4X3"/>
<feature type="domain" description="Nuclease associated modular" evidence="2">
    <location>
        <begin position="21"/>
        <end position="40"/>
    </location>
</feature>
<evidence type="ECO:0000256" key="1">
    <source>
        <dbReference type="SAM" id="MobiDB-lite"/>
    </source>
</evidence>
<dbReference type="InterPro" id="IPR003611">
    <property type="entry name" value="NUMOD3"/>
</dbReference>
<feature type="region of interest" description="Disordered" evidence="1">
    <location>
        <begin position="31"/>
        <end position="58"/>
    </location>
</feature>
<organism evidence="3">
    <name type="scientific">marine sediment metagenome</name>
    <dbReference type="NCBI Taxonomy" id="412755"/>
    <lineage>
        <taxon>unclassified sequences</taxon>
        <taxon>metagenomes</taxon>
        <taxon>ecological metagenomes</taxon>
    </lineage>
</organism>
<gene>
    <name evidence="3" type="ORF">LCGC14_2162990</name>
</gene>
<dbReference type="SUPFAM" id="SSF64496">
    <property type="entry name" value="DNA-binding domain of intron-encoded endonucleases"/>
    <property type="match status" value="1"/>
</dbReference>
<sequence length="58" mass="7070">GKPRSQETRQKLIDNHANVCGKNNPMWERKHTKLSRKRMSISQKKRHAKRRRDFAYHE</sequence>
<protein>
    <recommendedName>
        <fullName evidence="2">Nuclease associated modular domain-containing protein</fullName>
    </recommendedName>
</protein>
<dbReference type="GO" id="GO:0003677">
    <property type="term" value="F:DNA binding"/>
    <property type="evidence" value="ECO:0007669"/>
    <property type="project" value="InterPro"/>
</dbReference>
<dbReference type="Pfam" id="PF07460">
    <property type="entry name" value="NUMOD3"/>
    <property type="match status" value="1"/>
</dbReference>
<evidence type="ECO:0000259" key="2">
    <source>
        <dbReference type="Pfam" id="PF07460"/>
    </source>
</evidence>
<name>A0A0F9G4X3_9ZZZZ</name>
<feature type="non-terminal residue" evidence="3">
    <location>
        <position position="1"/>
    </location>
</feature>
<reference evidence="3" key="1">
    <citation type="journal article" date="2015" name="Nature">
        <title>Complex archaea that bridge the gap between prokaryotes and eukaryotes.</title>
        <authorList>
            <person name="Spang A."/>
            <person name="Saw J.H."/>
            <person name="Jorgensen S.L."/>
            <person name="Zaremba-Niedzwiedzka K."/>
            <person name="Martijn J."/>
            <person name="Lind A.E."/>
            <person name="van Eijk R."/>
            <person name="Schleper C."/>
            <person name="Guy L."/>
            <person name="Ettema T.J."/>
        </authorList>
    </citation>
    <scope>NUCLEOTIDE SEQUENCE</scope>
</reference>
<proteinExistence type="predicted"/>
<accession>A0A0F9G4X3</accession>